<accession>A0A427A7Q9</accession>
<name>A0A427A7Q9_ENSVE</name>
<dbReference type="Proteomes" id="UP000287651">
    <property type="component" value="Unassembled WGS sequence"/>
</dbReference>
<feature type="region of interest" description="Disordered" evidence="4">
    <location>
        <begin position="60"/>
        <end position="153"/>
    </location>
</feature>
<gene>
    <name evidence="5" type="ORF">B296_00033832</name>
</gene>
<dbReference type="EMBL" id="AMZH03003487">
    <property type="protein sequence ID" value="RRT72178.1"/>
    <property type="molecule type" value="Genomic_DNA"/>
</dbReference>
<dbReference type="GO" id="GO:0005634">
    <property type="term" value="C:nucleus"/>
    <property type="evidence" value="ECO:0007669"/>
    <property type="project" value="TreeGrafter"/>
</dbReference>
<feature type="compositionally biased region" description="Polar residues" evidence="4">
    <location>
        <begin position="60"/>
        <end position="70"/>
    </location>
</feature>
<evidence type="ECO:0000256" key="3">
    <source>
        <dbReference type="ARBA" id="ARBA00023242"/>
    </source>
</evidence>
<dbReference type="InterPro" id="IPR036431">
    <property type="entry name" value="ARID_dom_sf"/>
</dbReference>
<evidence type="ECO:0000313" key="5">
    <source>
        <dbReference type="EMBL" id="RRT72178.1"/>
    </source>
</evidence>
<sequence length="284" mass="31168">MSEVRDTGGMVESSESEKEITEISEVEQMNAAEEEELTPLIDNPLVENDSGLQAEVFTEFSQELVSSEPNGGNDEMPQVLEDDNADPATMTQVEGAPDQAAASDANIGENSGKTEVKNEQLENGSSFMVTDKEEDNSKEHQATEASVKQEKGNEEFQGGVVEGSNQSSDFDSFLDGYDSGTEEQQSAFMKELENFYKERSMEFKPPKFYGEGLNCLKLIRQLEISHLAQVELEEMLQHGLCRVGTLSACLVHVQSDPAGRLVISGEPEQPDNPWGVTPFKKVDG</sequence>
<organism evidence="5 6">
    <name type="scientific">Ensete ventricosum</name>
    <name type="common">Abyssinian banana</name>
    <name type="synonym">Musa ensete</name>
    <dbReference type="NCBI Taxonomy" id="4639"/>
    <lineage>
        <taxon>Eukaryota</taxon>
        <taxon>Viridiplantae</taxon>
        <taxon>Streptophyta</taxon>
        <taxon>Embryophyta</taxon>
        <taxon>Tracheophyta</taxon>
        <taxon>Spermatophyta</taxon>
        <taxon>Magnoliopsida</taxon>
        <taxon>Liliopsida</taxon>
        <taxon>Zingiberales</taxon>
        <taxon>Musaceae</taxon>
        <taxon>Ensete</taxon>
    </lineage>
</organism>
<feature type="region of interest" description="Disordered" evidence="4">
    <location>
        <begin position="1"/>
        <end position="23"/>
    </location>
</feature>
<dbReference type="AlphaFoldDB" id="A0A427A7Q9"/>
<keyword evidence="1" id="KW-0805">Transcription regulation</keyword>
<feature type="region of interest" description="Disordered" evidence="4">
    <location>
        <begin position="261"/>
        <end position="284"/>
    </location>
</feature>
<evidence type="ECO:0000313" key="6">
    <source>
        <dbReference type="Proteomes" id="UP000287651"/>
    </source>
</evidence>
<comment type="caution">
    <text evidence="5">The sequence shown here is derived from an EMBL/GenBank/DDBJ whole genome shotgun (WGS) entry which is preliminary data.</text>
</comment>
<keyword evidence="2" id="KW-0804">Transcription</keyword>
<dbReference type="PANTHER" id="PTHR15348">
    <property type="entry name" value="AT-RICH INTERACTIVE DOMAIN-CONTAINING PROTEIN ARID DOMAIN- CONTAINING PROTEIN DEAD RINGER PROTEIN B-CELL REGULATOR OF IGH TRANSCRIPTION BRIGHT"/>
    <property type="match status" value="1"/>
</dbReference>
<dbReference type="SUPFAM" id="SSF46774">
    <property type="entry name" value="ARID-like"/>
    <property type="match status" value="1"/>
</dbReference>
<keyword evidence="3" id="KW-0539">Nucleus</keyword>
<evidence type="ECO:0000256" key="1">
    <source>
        <dbReference type="ARBA" id="ARBA00023015"/>
    </source>
</evidence>
<feature type="compositionally biased region" description="Basic and acidic residues" evidence="4">
    <location>
        <begin position="135"/>
        <end position="153"/>
    </location>
</feature>
<dbReference type="GO" id="GO:0006357">
    <property type="term" value="P:regulation of transcription by RNA polymerase II"/>
    <property type="evidence" value="ECO:0007669"/>
    <property type="project" value="InterPro"/>
</dbReference>
<dbReference type="GO" id="GO:0003677">
    <property type="term" value="F:DNA binding"/>
    <property type="evidence" value="ECO:0007669"/>
    <property type="project" value="InterPro"/>
</dbReference>
<dbReference type="InterPro" id="IPR045147">
    <property type="entry name" value="ARI3A/B/C"/>
</dbReference>
<reference evidence="5 6" key="1">
    <citation type="journal article" date="2014" name="Agronomy (Basel)">
        <title>A Draft Genome Sequence for Ensete ventricosum, the Drought-Tolerant Tree Against Hunger.</title>
        <authorList>
            <person name="Harrison J."/>
            <person name="Moore K.A."/>
            <person name="Paszkiewicz K."/>
            <person name="Jones T."/>
            <person name="Grant M."/>
            <person name="Ambacheew D."/>
            <person name="Muzemil S."/>
            <person name="Studholme D.J."/>
        </authorList>
    </citation>
    <scope>NUCLEOTIDE SEQUENCE [LARGE SCALE GENOMIC DNA]</scope>
</reference>
<protein>
    <submittedName>
        <fullName evidence="5">Uncharacterized protein</fullName>
    </submittedName>
</protein>
<evidence type="ECO:0000256" key="2">
    <source>
        <dbReference type="ARBA" id="ARBA00023163"/>
    </source>
</evidence>
<dbReference type="PANTHER" id="PTHR15348:SF0">
    <property type="entry name" value="PROTEIN DEAD RINGER"/>
    <property type="match status" value="1"/>
</dbReference>
<evidence type="ECO:0000256" key="4">
    <source>
        <dbReference type="SAM" id="MobiDB-lite"/>
    </source>
</evidence>
<proteinExistence type="predicted"/>